<evidence type="ECO:0000259" key="7">
    <source>
        <dbReference type="PROSITE" id="PS50089"/>
    </source>
</evidence>
<feature type="domain" description="RING-CH-type" evidence="8">
    <location>
        <begin position="85"/>
        <end position="155"/>
    </location>
</feature>
<feature type="compositionally biased region" description="Low complexity" evidence="5">
    <location>
        <begin position="1"/>
        <end position="21"/>
    </location>
</feature>
<dbReference type="InterPro" id="IPR001841">
    <property type="entry name" value="Znf_RING"/>
</dbReference>
<dbReference type="Pfam" id="PF12906">
    <property type="entry name" value="RINGv"/>
    <property type="match status" value="1"/>
</dbReference>
<evidence type="ECO:0000256" key="5">
    <source>
        <dbReference type="SAM" id="MobiDB-lite"/>
    </source>
</evidence>
<evidence type="ECO:0008006" key="11">
    <source>
        <dbReference type="Google" id="ProtNLM"/>
    </source>
</evidence>
<evidence type="ECO:0000313" key="9">
    <source>
        <dbReference type="EMBL" id="KAK6360406.1"/>
    </source>
</evidence>
<protein>
    <recommendedName>
        <fullName evidence="11">RING-CH-type domain-containing protein</fullName>
    </recommendedName>
</protein>
<evidence type="ECO:0000256" key="1">
    <source>
        <dbReference type="ARBA" id="ARBA00022723"/>
    </source>
</evidence>
<feature type="compositionally biased region" description="Low complexity" evidence="5">
    <location>
        <begin position="60"/>
        <end position="81"/>
    </location>
</feature>
<feature type="compositionally biased region" description="Basic and acidic residues" evidence="5">
    <location>
        <begin position="347"/>
        <end position="375"/>
    </location>
</feature>
<feature type="transmembrane region" description="Helical" evidence="6">
    <location>
        <begin position="162"/>
        <end position="187"/>
    </location>
</feature>
<evidence type="ECO:0000256" key="6">
    <source>
        <dbReference type="SAM" id="Phobius"/>
    </source>
</evidence>
<evidence type="ECO:0000313" key="10">
    <source>
        <dbReference type="Proteomes" id="UP001373714"/>
    </source>
</evidence>
<dbReference type="SMART" id="SM00744">
    <property type="entry name" value="RINGv"/>
    <property type="match status" value="1"/>
</dbReference>
<dbReference type="Gene3D" id="3.30.40.10">
    <property type="entry name" value="Zinc/RING finger domain, C3HC4 (zinc finger)"/>
    <property type="match status" value="1"/>
</dbReference>
<dbReference type="EMBL" id="JAVHNS010000003">
    <property type="protein sequence ID" value="KAK6360406.1"/>
    <property type="molecule type" value="Genomic_DNA"/>
</dbReference>
<dbReference type="PANTHER" id="PTHR46347:SF1">
    <property type="entry name" value="RING_FYVE_PHD ZINC FINGER SUPERFAMILY PROTEIN"/>
    <property type="match status" value="1"/>
</dbReference>
<evidence type="ECO:0000259" key="8">
    <source>
        <dbReference type="PROSITE" id="PS51292"/>
    </source>
</evidence>
<feature type="transmembrane region" description="Helical" evidence="6">
    <location>
        <begin position="247"/>
        <end position="266"/>
    </location>
</feature>
<feature type="transmembrane region" description="Helical" evidence="6">
    <location>
        <begin position="286"/>
        <end position="306"/>
    </location>
</feature>
<accession>A0AAV9VEK0</accession>
<keyword evidence="6" id="KW-1133">Transmembrane helix</keyword>
<dbReference type="GO" id="GO:0008270">
    <property type="term" value="F:zinc ion binding"/>
    <property type="evidence" value="ECO:0007669"/>
    <property type="project" value="UniProtKB-KW"/>
</dbReference>
<feature type="domain" description="RING-type" evidence="7">
    <location>
        <begin position="93"/>
        <end position="149"/>
    </location>
</feature>
<sequence>MSASASASTSASGPPADPDAALNQYIWVSSNTPGGWDAEPELPPAYTVTDPPPSAAGAGTSSPTPTLTSQPTQEQQQQQQQPRRRRRQVLKQCRICLDQTTDDVDPELGRLISPCKCKGSARYVHEECLRAWRLHSANSQSFYKCPTCHFEYQFIRLRLAQAIASTALVASITAVILLITVYLLGFVADPIINLYINPWYAVEGGSFSFTINGFTLYGPAVHHTPRSPPIPSAAAEIGIVEHMARGLSALGLIGFGKVLVFSHHWIRHIFGAAADRRGGRERMGQLSWIIIIWGVVNFLILIWGYVRNWTKSILDKIAVGVADIGSDEDEEEEEEEREEGGNAGGEPPRDEPKDDIKKEQDFKGGDAKGVDVKEEVLDEEDTKEQVAGEGPVKRKGFATEQPDL</sequence>
<keyword evidence="6" id="KW-0812">Transmembrane</keyword>
<gene>
    <name evidence="9" type="ORF">TWF730_006548</name>
</gene>
<evidence type="ECO:0000256" key="2">
    <source>
        <dbReference type="ARBA" id="ARBA00022771"/>
    </source>
</evidence>
<comment type="caution">
    <text evidence="9">The sequence shown here is derived from an EMBL/GenBank/DDBJ whole genome shotgun (WGS) entry which is preliminary data.</text>
</comment>
<organism evidence="9 10">
    <name type="scientific">Orbilia blumenaviensis</name>
    <dbReference type="NCBI Taxonomy" id="1796055"/>
    <lineage>
        <taxon>Eukaryota</taxon>
        <taxon>Fungi</taxon>
        <taxon>Dikarya</taxon>
        <taxon>Ascomycota</taxon>
        <taxon>Pezizomycotina</taxon>
        <taxon>Orbiliomycetes</taxon>
        <taxon>Orbiliales</taxon>
        <taxon>Orbiliaceae</taxon>
        <taxon>Orbilia</taxon>
    </lineage>
</organism>
<evidence type="ECO:0000256" key="3">
    <source>
        <dbReference type="ARBA" id="ARBA00022833"/>
    </source>
</evidence>
<keyword evidence="10" id="KW-1185">Reference proteome</keyword>
<dbReference type="CDD" id="cd16495">
    <property type="entry name" value="RING_CH-C4HC3_MARCH"/>
    <property type="match status" value="1"/>
</dbReference>
<dbReference type="AlphaFoldDB" id="A0AAV9VEK0"/>
<feature type="region of interest" description="Disordered" evidence="5">
    <location>
        <begin position="1"/>
        <end position="86"/>
    </location>
</feature>
<keyword evidence="2 4" id="KW-0863">Zinc-finger</keyword>
<feature type="compositionally biased region" description="Acidic residues" evidence="5">
    <location>
        <begin position="325"/>
        <end position="338"/>
    </location>
</feature>
<dbReference type="PROSITE" id="PS51292">
    <property type="entry name" value="ZF_RING_CH"/>
    <property type="match status" value="1"/>
</dbReference>
<dbReference type="Proteomes" id="UP001373714">
    <property type="component" value="Unassembled WGS sequence"/>
</dbReference>
<keyword evidence="3" id="KW-0862">Zinc</keyword>
<keyword evidence="1" id="KW-0479">Metal-binding</keyword>
<proteinExistence type="predicted"/>
<name>A0AAV9VEK0_9PEZI</name>
<keyword evidence="6" id="KW-0472">Membrane</keyword>
<dbReference type="InterPro" id="IPR011016">
    <property type="entry name" value="Znf_RING-CH"/>
</dbReference>
<feature type="transmembrane region" description="Helical" evidence="6">
    <location>
        <begin position="199"/>
        <end position="217"/>
    </location>
</feature>
<dbReference type="SUPFAM" id="SSF57850">
    <property type="entry name" value="RING/U-box"/>
    <property type="match status" value="1"/>
</dbReference>
<reference evidence="9 10" key="1">
    <citation type="submission" date="2019-10" db="EMBL/GenBank/DDBJ databases">
        <authorList>
            <person name="Palmer J.M."/>
        </authorList>
    </citation>
    <scope>NUCLEOTIDE SEQUENCE [LARGE SCALE GENOMIC DNA]</scope>
    <source>
        <strain evidence="9 10">TWF730</strain>
    </source>
</reference>
<dbReference type="InterPro" id="IPR013083">
    <property type="entry name" value="Znf_RING/FYVE/PHD"/>
</dbReference>
<feature type="region of interest" description="Disordered" evidence="5">
    <location>
        <begin position="325"/>
        <end position="404"/>
    </location>
</feature>
<dbReference type="PANTHER" id="PTHR46347">
    <property type="entry name" value="RING/FYVE/PHD ZINC FINGER SUPERFAMILY PROTEIN"/>
    <property type="match status" value="1"/>
</dbReference>
<evidence type="ECO:0000256" key="4">
    <source>
        <dbReference type="PROSITE-ProRule" id="PRU00175"/>
    </source>
</evidence>
<dbReference type="PROSITE" id="PS50089">
    <property type="entry name" value="ZF_RING_2"/>
    <property type="match status" value="1"/>
</dbReference>